<feature type="domain" description="SMODS and SLOG-associating 2TM effector" evidence="3">
    <location>
        <begin position="154"/>
        <end position="267"/>
    </location>
</feature>
<dbReference type="Pfam" id="PF18142">
    <property type="entry name" value="SLATT_fungal"/>
    <property type="match status" value="1"/>
</dbReference>
<reference evidence="4" key="1">
    <citation type="submission" date="2023-08" db="EMBL/GenBank/DDBJ databases">
        <title>Black Yeasts Isolated from many extreme environments.</title>
        <authorList>
            <person name="Coleine C."/>
            <person name="Stajich J.E."/>
            <person name="Selbmann L."/>
        </authorList>
    </citation>
    <scope>NUCLEOTIDE SEQUENCE</scope>
    <source>
        <strain evidence="4">CCFEE 5401</strain>
    </source>
</reference>
<accession>A0AAN7YNS6</accession>
<dbReference type="InterPro" id="IPR041622">
    <property type="entry name" value="SLATT_fungi"/>
</dbReference>
<feature type="transmembrane region" description="Helical" evidence="2">
    <location>
        <begin position="195"/>
        <end position="214"/>
    </location>
</feature>
<gene>
    <name evidence="4" type="ORF">LTR62_007719</name>
</gene>
<evidence type="ECO:0000256" key="2">
    <source>
        <dbReference type="SAM" id="Phobius"/>
    </source>
</evidence>
<keyword evidence="2" id="KW-0812">Transmembrane</keyword>
<evidence type="ECO:0000256" key="1">
    <source>
        <dbReference type="SAM" id="MobiDB-lite"/>
    </source>
</evidence>
<protein>
    <recommendedName>
        <fullName evidence="3">SMODS and SLOG-associating 2TM effector domain-containing protein</fullName>
    </recommendedName>
</protein>
<evidence type="ECO:0000313" key="5">
    <source>
        <dbReference type="Proteomes" id="UP001310890"/>
    </source>
</evidence>
<feature type="compositionally biased region" description="Basic and acidic residues" evidence="1">
    <location>
        <begin position="22"/>
        <end position="45"/>
    </location>
</feature>
<evidence type="ECO:0000313" key="4">
    <source>
        <dbReference type="EMBL" id="KAK5108917.1"/>
    </source>
</evidence>
<dbReference type="PANTHER" id="PTHR38793">
    <property type="entry name" value="SLATT_FUNGAL DOMAIN-CONTAINING PROTEIN-RELATED"/>
    <property type="match status" value="1"/>
</dbReference>
<feature type="transmembrane region" description="Helical" evidence="2">
    <location>
        <begin position="161"/>
        <end position="189"/>
    </location>
</feature>
<feature type="compositionally biased region" description="Polar residues" evidence="1">
    <location>
        <begin position="49"/>
        <end position="75"/>
    </location>
</feature>
<dbReference type="Proteomes" id="UP001310890">
    <property type="component" value="Unassembled WGS sequence"/>
</dbReference>
<evidence type="ECO:0000259" key="3">
    <source>
        <dbReference type="Pfam" id="PF18142"/>
    </source>
</evidence>
<feature type="region of interest" description="Disordered" evidence="1">
    <location>
        <begin position="20"/>
        <end position="92"/>
    </location>
</feature>
<dbReference type="NCBIfam" id="NF033635">
    <property type="entry name" value="SLATT_fungal"/>
    <property type="match status" value="1"/>
</dbReference>
<proteinExistence type="predicted"/>
<organism evidence="4 5">
    <name type="scientific">Meristemomyces frigidus</name>
    <dbReference type="NCBI Taxonomy" id="1508187"/>
    <lineage>
        <taxon>Eukaryota</taxon>
        <taxon>Fungi</taxon>
        <taxon>Dikarya</taxon>
        <taxon>Ascomycota</taxon>
        <taxon>Pezizomycotina</taxon>
        <taxon>Dothideomycetes</taxon>
        <taxon>Dothideomycetidae</taxon>
        <taxon>Mycosphaerellales</taxon>
        <taxon>Teratosphaeriaceae</taxon>
        <taxon>Meristemomyces</taxon>
    </lineage>
</organism>
<dbReference type="EMBL" id="JAVRRL010000075">
    <property type="protein sequence ID" value="KAK5108917.1"/>
    <property type="molecule type" value="Genomic_DNA"/>
</dbReference>
<sequence>MHELPKDLANSVRSWRASIYKEPADVEKAGRGDEDYGDKEFERVHPQHHATQQQLRTNTQSSTGAPQNQSTVANTQAGQPPQPPASAKNLRPVFSSPAVNDIDPAASRLDSDPTPLDPSTFYYLIGMKPPLSKHQNPKDLVIEHGLYSKIQIRLRYVQTMYLAFDILANALLIIQLFLSAVFIVIGSLARTDTHVAVAALGAAATVVAGTLALMKGNGLPNRLRQTRDNLRNVEFEAEELYWDVGAGKTVRYRDVVKLREDFLRVLEEARRNHPDTWNPIAKGIAVGIRRAPEGKGAGLVSAATPVV</sequence>
<dbReference type="PANTHER" id="PTHR38793:SF3">
    <property type="entry name" value="SMODS AND SLOG-ASSOCIATING 2TM EFFECTOR DOMAIN-CONTAINING PROTEIN"/>
    <property type="match status" value="1"/>
</dbReference>
<comment type="caution">
    <text evidence="4">The sequence shown here is derived from an EMBL/GenBank/DDBJ whole genome shotgun (WGS) entry which is preliminary data.</text>
</comment>
<name>A0AAN7YNS6_9PEZI</name>
<keyword evidence="2" id="KW-1133">Transmembrane helix</keyword>
<keyword evidence="2" id="KW-0472">Membrane</keyword>
<dbReference type="AlphaFoldDB" id="A0AAN7YNS6"/>